<dbReference type="GO" id="GO:0051213">
    <property type="term" value="F:dioxygenase activity"/>
    <property type="evidence" value="ECO:0007669"/>
    <property type="project" value="UniProtKB-KW"/>
</dbReference>
<dbReference type="SUPFAM" id="SSF54593">
    <property type="entry name" value="Glyoxalase/Bleomycin resistance protein/Dihydroxybiphenyl dioxygenase"/>
    <property type="match status" value="1"/>
</dbReference>
<dbReference type="Gene3D" id="3.10.180.10">
    <property type="entry name" value="2,3-Dihydroxybiphenyl 1,2-Dioxygenase, domain 1"/>
    <property type="match status" value="1"/>
</dbReference>
<dbReference type="InterPro" id="IPR050383">
    <property type="entry name" value="GlyoxalaseI/FosfomycinResist"/>
</dbReference>
<dbReference type="InterPro" id="IPR029068">
    <property type="entry name" value="Glyas_Bleomycin-R_OHBP_Dase"/>
</dbReference>
<keyword evidence="2" id="KW-0223">Dioxygenase</keyword>
<evidence type="ECO:0000313" key="3">
    <source>
        <dbReference type="Proteomes" id="UP000198943"/>
    </source>
</evidence>
<dbReference type="PANTHER" id="PTHR21366:SF31">
    <property type="entry name" value="METALLOTHIOL TRANSFERASE FOSB"/>
    <property type="match status" value="1"/>
</dbReference>
<dbReference type="EMBL" id="FMYW01000003">
    <property type="protein sequence ID" value="SDC20686.1"/>
    <property type="molecule type" value="Genomic_DNA"/>
</dbReference>
<dbReference type="InterPro" id="IPR004360">
    <property type="entry name" value="Glyas_Fos-R_dOase_dom"/>
</dbReference>
<proteinExistence type="predicted"/>
<name>A0A1G6JRS5_9FIRM</name>
<gene>
    <name evidence="2" type="ORF">SAMN04487864_103213</name>
</gene>
<dbReference type="PANTHER" id="PTHR21366">
    <property type="entry name" value="GLYOXALASE FAMILY PROTEIN"/>
    <property type="match status" value="1"/>
</dbReference>
<dbReference type="Pfam" id="PF00903">
    <property type="entry name" value="Glyoxalase"/>
    <property type="match status" value="1"/>
</dbReference>
<keyword evidence="2" id="KW-0560">Oxidoreductase</keyword>
<keyword evidence="3" id="KW-1185">Reference proteome</keyword>
<dbReference type="RefSeq" id="WP_093729651.1">
    <property type="nucleotide sequence ID" value="NZ_FMYW01000003.1"/>
</dbReference>
<dbReference type="AlphaFoldDB" id="A0A1G6JRS5"/>
<evidence type="ECO:0000313" key="2">
    <source>
        <dbReference type="EMBL" id="SDC20686.1"/>
    </source>
</evidence>
<organism evidence="2 3">
    <name type="scientific">Succiniclasticum ruminis</name>
    <dbReference type="NCBI Taxonomy" id="40841"/>
    <lineage>
        <taxon>Bacteria</taxon>
        <taxon>Bacillati</taxon>
        <taxon>Bacillota</taxon>
        <taxon>Negativicutes</taxon>
        <taxon>Acidaminococcales</taxon>
        <taxon>Acidaminococcaceae</taxon>
        <taxon>Succiniclasticum</taxon>
    </lineage>
</organism>
<accession>A0A1G6JRS5</accession>
<dbReference type="PROSITE" id="PS51819">
    <property type="entry name" value="VOC"/>
    <property type="match status" value="1"/>
</dbReference>
<feature type="domain" description="VOC" evidence="1">
    <location>
        <begin position="5"/>
        <end position="124"/>
    </location>
</feature>
<evidence type="ECO:0000259" key="1">
    <source>
        <dbReference type="PROSITE" id="PS51819"/>
    </source>
</evidence>
<protein>
    <submittedName>
        <fullName evidence="2">Catechol 2,3-dioxygenase</fullName>
    </submittedName>
</protein>
<dbReference type="Proteomes" id="UP000198943">
    <property type="component" value="Unassembled WGS sequence"/>
</dbReference>
<sequence>MKITDIDHFVLTTTDVEACFHFYTDTLGMEKRETNGRFSLWFGRHKINIHTRPAEFLPAADRPVPGSLDFCFEIEDDIEEIYGELKRKKAPLVTGIVERNGAKGKMRSVYLRDPDGNLIELASYR</sequence>
<dbReference type="OrthoDB" id="317332at2"/>
<dbReference type="InterPro" id="IPR037523">
    <property type="entry name" value="VOC_core"/>
</dbReference>
<reference evidence="3" key="1">
    <citation type="submission" date="2016-10" db="EMBL/GenBank/DDBJ databases">
        <authorList>
            <person name="Varghese N."/>
            <person name="Submissions S."/>
        </authorList>
    </citation>
    <scope>NUCLEOTIDE SEQUENCE [LARGE SCALE GENOMIC DNA]</scope>
    <source>
        <strain evidence="3">DSM 11005</strain>
    </source>
</reference>